<sequence length="212" mass="25244">MRITITILLICFYNLISFGQKKELYVNDNFEYISKTEFDKKFEQPLDYNLRFELDSTYLNVKVSRYKKGKIELTVLDSIKNVFYINKDEEFSNNDIFLINYYPGNDKCSTDGYKSNFKSKYNQYRRKLDKIENLKQLFVYKSDDELNGFGNKIEWQPDINSLIEKTFYPIPYPCGGYVIIDSKGNFISERGEYCYWKGLITEIKTFANTVYN</sequence>
<protein>
    <recommendedName>
        <fullName evidence="3">GLPGLI family protein</fullName>
    </recommendedName>
</protein>
<accession>A0ABV5H1E0</accession>
<keyword evidence="2" id="KW-1185">Reference proteome</keyword>
<name>A0ABV5H1E0_9FLAO</name>
<organism evidence="1 2">
    <name type="scientific">Algibacter miyuki</name>
    <dbReference type="NCBI Taxonomy" id="1306933"/>
    <lineage>
        <taxon>Bacteria</taxon>
        <taxon>Pseudomonadati</taxon>
        <taxon>Bacteroidota</taxon>
        <taxon>Flavobacteriia</taxon>
        <taxon>Flavobacteriales</taxon>
        <taxon>Flavobacteriaceae</taxon>
        <taxon>Algibacter</taxon>
    </lineage>
</organism>
<evidence type="ECO:0008006" key="3">
    <source>
        <dbReference type="Google" id="ProtNLM"/>
    </source>
</evidence>
<dbReference type="Proteomes" id="UP001589590">
    <property type="component" value="Unassembled WGS sequence"/>
</dbReference>
<dbReference type="EMBL" id="JBHMFA010000009">
    <property type="protein sequence ID" value="MFB9105541.1"/>
    <property type="molecule type" value="Genomic_DNA"/>
</dbReference>
<comment type="caution">
    <text evidence="1">The sequence shown here is derived from an EMBL/GenBank/DDBJ whole genome shotgun (WGS) entry which is preliminary data.</text>
</comment>
<dbReference type="RefSeq" id="WP_290268459.1">
    <property type="nucleotide sequence ID" value="NZ_JAUFQP010000007.1"/>
</dbReference>
<proteinExistence type="predicted"/>
<evidence type="ECO:0000313" key="1">
    <source>
        <dbReference type="EMBL" id="MFB9105541.1"/>
    </source>
</evidence>
<evidence type="ECO:0000313" key="2">
    <source>
        <dbReference type="Proteomes" id="UP001589590"/>
    </source>
</evidence>
<reference evidence="1 2" key="1">
    <citation type="submission" date="2024-09" db="EMBL/GenBank/DDBJ databases">
        <authorList>
            <person name="Sun Q."/>
            <person name="Mori K."/>
        </authorList>
    </citation>
    <scope>NUCLEOTIDE SEQUENCE [LARGE SCALE GENOMIC DNA]</scope>
    <source>
        <strain evidence="1 2">CECT 8300</strain>
    </source>
</reference>
<gene>
    <name evidence="1" type="ORF">ACFFU1_11565</name>
</gene>